<organism evidence="1 2">
    <name type="scientific">Catharanthus roseus</name>
    <name type="common">Madagascar periwinkle</name>
    <name type="synonym">Vinca rosea</name>
    <dbReference type="NCBI Taxonomy" id="4058"/>
    <lineage>
        <taxon>Eukaryota</taxon>
        <taxon>Viridiplantae</taxon>
        <taxon>Streptophyta</taxon>
        <taxon>Embryophyta</taxon>
        <taxon>Tracheophyta</taxon>
        <taxon>Spermatophyta</taxon>
        <taxon>Magnoliopsida</taxon>
        <taxon>eudicotyledons</taxon>
        <taxon>Gunneridae</taxon>
        <taxon>Pentapetalae</taxon>
        <taxon>asterids</taxon>
        <taxon>lamiids</taxon>
        <taxon>Gentianales</taxon>
        <taxon>Apocynaceae</taxon>
        <taxon>Rauvolfioideae</taxon>
        <taxon>Vinceae</taxon>
        <taxon>Catharanthinae</taxon>
        <taxon>Catharanthus</taxon>
    </lineage>
</organism>
<dbReference type="Proteomes" id="UP001060085">
    <property type="component" value="Linkage Group LG02"/>
</dbReference>
<proteinExistence type="predicted"/>
<evidence type="ECO:0000313" key="2">
    <source>
        <dbReference type="Proteomes" id="UP001060085"/>
    </source>
</evidence>
<accession>A0ACC0BUK4</accession>
<keyword evidence="2" id="KW-1185">Reference proteome</keyword>
<name>A0ACC0BUK4_CATRO</name>
<dbReference type="EMBL" id="CM044702">
    <property type="protein sequence ID" value="KAI5676370.1"/>
    <property type="molecule type" value="Genomic_DNA"/>
</dbReference>
<gene>
    <name evidence="1" type="ORF">M9H77_07320</name>
</gene>
<protein>
    <submittedName>
        <fullName evidence="1">Uncharacterized protein</fullName>
    </submittedName>
</protein>
<evidence type="ECO:0000313" key="1">
    <source>
        <dbReference type="EMBL" id="KAI5676370.1"/>
    </source>
</evidence>
<reference evidence="2" key="1">
    <citation type="journal article" date="2023" name="Nat. Plants">
        <title>Single-cell RNA sequencing provides a high-resolution roadmap for understanding the multicellular compartmentation of specialized metabolism.</title>
        <authorList>
            <person name="Sun S."/>
            <person name="Shen X."/>
            <person name="Li Y."/>
            <person name="Li Y."/>
            <person name="Wang S."/>
            <person name="Li R."/>
            <person name="Zhang H."/>
            <person name="Shen G."/>
            <person name="Guo B."/>
            <person name="Wei J."/>
            <person name="Xu J."/>
            <person name="St-Pierre B."/>
            <person name="Chen S."/>
            <person name="Sun C."/>
        </authorList>
    </citation>
    <scope>NUCLEOTIDE SEQUENCE [LARGE SCALE GENOMIC DNA]</scope>
</reference>
<comment type="caution">
    <text evidence="1">The sequence shown here is derived from an EMBL/GenBank/DDBJ whole genome shotgun (WGS) entry which is preliminary data.</text>
</comment>
<sequence>MRNTSFDTTCTRVFHYPVILAHVFAALFVDFTGPTPTIPGSLLVSMASTIATYRRRLFDDQSCLLAQFHRLHCLIMSTDCHMSSYSHQEGTSEPSMRQVTKAMRSLQQTVERLSRQYLSVARDIEELKKGKSSASMDPRIGDNFGGINSPYHQRSYNNVYSRIS</sequence>